<dbReference type="AlphaFoldDB" id="A0A2S6INR3"/>
<keyword evidence="2" id="KW-1185">Reference proteome</keyword>
<dbReference type="OrthoDB" id="1202437at2"/>
<protein>
    <submittedName>
        <fullName evidence="1">Uncharacterized protein</fullName>
    </submittedName>
</protein>
<sequence>MIIEQEEKFKEVHSKIEGEITEQSFFNMFLKLYPDVWKKHKIMFSKFNRSKQFGQTIPLPKPEVSLRKEIRTYLLKLKKQS</sequence>
<evidence type="ECO:0000313" key="1">
    <source>
        <dbReference type="EMBL" id="PPK95821.1"/>
    </source>
</evidence>
<accession>A0A2S6INR3</accession>
<proteinExistence type="predicted"/>
<dbReference type="EMBL" id="PTJE01000002">
    <property type="protein sequence ID" value="PPK95821.1"/>
    <property type="molecule type" value="Genomic_DNA"/>
</dbReference>
<organism evidence="1 2">
    <name type="scientific">Nonlabens xylanidelens</name>
    <dbReference type="NCBI Taxonomy" id="191564"/>
    <lineage>
        <taxon>Bacteria</taxon>
        <taxon>Pseudomonadati</taxon>
        <taxon>Bacteroidota</taxon>
        <taxon>Flavobacteriia</taxon>
        <taxon>Flavobacteriales</taxon>
        <taxon>Flavobacteriaceae</taxon>
        <taxon>Nonlabens</taxon>
    </lineage>
</organism>
<dbReference type="Proteomes" id="UP000239002">
    <property type="component" value="Unassembled WGS sequence"/>
</dbReference>
<reference evidence="1 2" key="1">
    <citation type="submission" date="2018-02" db="EMBL/GenBank/DDBJ databases">
        <title>Genomic Encyclopedia of Archaeal and Bacterial Type Strains, Phase II (KMG-II): from individual species to whole genera.</title>
        <authorList>
            <person name="Goeker M."/>
        </authorList>
    </citation>
    <scope>NUCLEOTIDE SEQUENCE [LARGE SCALE GENOMIC DNA]</scope>
    <source>
        <strain evidence="1 2">DSM 16809</strain>
    </source>
</reference>
<evidence type="ECO:0000313" key="2">
    <source>
        <dbReference type="Proteomes" id="UP000239002"/>
    </source>
</evidence>
<dbReference type="RefSeq" id="WP_104515106.1">
    <property type="nucleotide sequence ID" value="NZ_MQVW01000002.1"/>
</dbReference>
<comment type="caution">
    <text evidence="1">The sequence shown here is derived from an EMBL/GenBank/DDBJ whole genome shotgun (WGS) entry which is preliminary data.</text>
</comment>
<name>A0A2S6INR3_9FLAO</name>
<gene>
    <name evidence="1" type="ORF">LY01_01414</name>
</gene>